<comment type="caution">
    <text evidence="1">The sequence shown here is derived from an EMBL/GenBank/DDBJ whole genome shotgun (WGS) entry which is preliminary data.</text>
</comment>
<dbReference type="VEuPathDB" id="FungiDB:PSTT_11298"/>
<dbReference type="EMBL" id="PKSL01000129">
    <property type="protein sequence ID" value="POW03217.1"/>
    <property type="molecule type" value="Genomic_DNA"/>
</dbReference>
<organism evidence="1 2">
    <name type="scientific">Puccinia striiformis</name>
    <dbReference type="NCBI Taxonomy" id="27350"/>
    <lineage>
        <taxon>Eukaryota</taxon>
        <taxon>Fungi</taxon>
        <taxon>Dikarya</taxon>
        <taxon>Basidiomycota</taxon>
        <taxon>Pucciniomycotina</taxon>
        <taxon>Pucciniomycetes</taxon>
        <taxon>Pucciniales</taxon>
        <taxon>Pucciniaceae</taxon>
        <taxon>Puccinia</taxon>
    </lineage>
</organism>
<dbReference type="AlphaFoldDB" id="A0A2S4V115"/>
<evidence type="ECO:0000313" key="2">
    <source>
        <dbReference type="Proteomes" id="UP000239156"/>
    </source>
</evidence>
<reference evidence="1" key="1">
    <citation type="submission" date="2017-12" db="EMBL/GenBank/DDBJ databases">
        <title>Gene loss provides genomic basis for host adaptation in cereal stripe rust fungi.</title>
        <authorList>
            <person name="Xia C."/>
        </authorList>
    </citation>
    <scope>NUCLEOTIDE SEQUENCE [LARGE SCALE GENOMIC DNA]</scope>
    <source>
        <strain evidence="1">93-210</strain>
    </source>
</reference>
<accession>A0A2S4V115</accession>
<dbReference type="Proteomes" id="UP000239156">
    <property type="component" value="Unassembled WGS sequence"/>
</dbReference>
<sequence>MSSIPPIPMNSIQAGPTGALTLKSIINSGAMAMSKTLMAEDRKDIIPLAKNLRTRETPMTPRQVVACNFTSPKLSSLLPRSIVKLAWEHCDNPDITLSPRYSPTGMGIRNLTPMEMLFCPKSITMSVFFPHGSQDILESKNLTLIINL</sequence>
<keyword evidence="2" id="KW-1185">Reference proteome</keyword>
<protein>
    <submittedName>
        <fullName evidence="1">Uncharacterized protein</fullName>
    </submittedName>
</protein>
<evidence type="ECO:0000313" key="1">
    <source>
        <dbReference type="EMBL" id="POW03217.1"/>
    </source>
</evidence>
<dbReference type="VEuPathDB" id="FungiDB:PSHT_10747"/>
<name>A0A2S4V115_9BASI</name>
<proteinExistence type="predicted"/>
<gene>
    <name evidence="1" type="ORF">PSTT_11298</name>
</gene>